<proteinExistence type="predicted"/>
<reference evidence="1" key="1">
    <citation type="submission" date="2019-03" db="EMBL/GenBank/DDBJ databases">
        <title>Improved annotation for the trematode Fasciola hepatica.</title>
        <authorList>
            <person name="Choi Y.-J."/>
            <person name="Martin J."/>
            <person name="Mitreva M."/>
        </authorList>
    </citation>
    <scope>NUCLEOTIDE SEQUENCE [LARGE SCALE GENOMIC DNA]</scope>
</reference>
<accession>A0A4E0RK07</accession>
<dbReference type="AlphaFoldDB" id="A0A4E0RK07"/>
<organism evidence="1 2">
    <name type="scientific">Fasciola hepatica</name>
    <name type="common">Liver fluke</name>
    <dbReference type="NCBI Taxonomy" id="6192"/>
    <lineage>
        <taxon>Eukaryota</taxon>
        <taxon>Metazoa</taxon>
        <taxon>Spiralia</taxon>
        <taxon>Lophotrochozoa</taxon>
        <taxon>Platyhelminthes</taxon>
        <taxon>Trematoda</taxon>
        <taxon>Digenea</taxon>
        <taxon>Plagiorchiida</taxon>
        <taxon>Echinostomata</taxon>
        <taxon>Echinostomatoidea</taxon>
        <taxon>Fasciolidae</taxon>
        <taxon>Fasciola</taxon>
    </lineage>
</organism>
<keyword evidence="2" id="KW-1185">Reference proteome</keyword>
<gene>
    <name evidence="1" type="ORF">D915_007384</name>
</gene>
<name>A0A4E0RK07_FASHE</name>
<comment type="caution">
    <text evidence="1">The sequence shown here is derived from an EMBL/GenBank/DDBJ whole genome shotgun (WGS) entry which is preliminary data.</text>
</comment>
<sequence>MHARSLMTSFLLPQLPITDSKQELCDNYFTSETLFYCDRCLPYTTESSQKQIPCNFLIRLENKKKFQLAVRVDGGPKPFEVKVMDGLEKGYNVVDKVLTDRDSVLFESTGDMMVIRVDNRRANMSLLQFGFHVVPRE</sequence>
<protein>
    <submittedName>
        <fullName evidence="1">Uncharacterized protein</fullName>
    </submittedName>
</protein>
<evidence type="ECO:0000313" key="1">
    <source>
        <dbReference type="EMBL" id="THD21678.1"/>
    </source>
</evidence>
<dbReference type="EMBL" id="JXXN02003346">
    <property type="protein sequence ID" value="THD21678.1"/>
    <property type="molecule type" value="Genomic_DNA"/>
</dbReference>
<dbReference type="Proteomes" id="UP000230066">
    <property type="component" value="Unassembled WGS sequence"/>
</dbReference>
<evidence type="ECO:0000313" key="2">
    <source>
        <dbReference type="Proteomes" id="UP000230066"/>
    </source>
</evidence>